<feature type="region of interest" description="Disordered" evidence="2">
    <location>
        <begin position="52"/>
        <end position="72"/>
    </location>
</feature>
<feature type="domain" description="CCHC-type" evidence="3">
    <location>
        <begin position="94"/>
        <end position="109"/>
    </location>
</feature>
<dbReference type="InterPro" id="IPR001878">
    <property type="entry name" value="Znf_CCHC"/>
</dbReference>
<gene>
    <name evidence="4" type="ORF">Tci_589083</name>
</gene>
<proteinExistence type="predicted"/>
<dbReference type="GO" id="GO:0003677">
    <property type="term" value="F:DNA binding"/>
    <property type="evidence" value="ECO:0007669"/>
    <property type="project" value="UniProtKB-KW"/>
</dbReference>
<reference evidence="4" key="1">
    <citation type="journal article" date="2019" name="Sci. Rep.">
        <title>Draft genome of Tanacetum cinerariifolium, the natural source of mosquito coil.</title>
        <authorList>
            <person name="Yamashiro T."/>
            <person name="Shiraishi A."/>
            <person name="Satake H."/>
            <person name="Nakayama K."/>
        </authorList>
    </citation>
    <scope>NUCLEOTIDE SEQUENCE</scope>
</reference>
<feature type="compositionally biased region" description="Basic and acidic residues" evidence="2">
    <location>
        <begin position="107"/>
        <end position="117"/>
    </location>
</feature>
<dbReference type="GO" id="GO:0008270">
    <property type="term" value="F:zinc ion binding"/>
    <property type="evidence" value="ECO:0007669"/>
    <property type="project" value="UniProtKB-KW"/>
</dbReference>
<dbReference type="Gene3D" id="4.10.60.10">
    <property type="entry name" value="Zinc finger, CCHC-type"/>
    <property type="match status" value="1"/>
</dbReference>
<dbReference type="Pfam" id="PF00098">
    <property type="entry name" value="zf-CCHC"/>
    <property type="match status" value="1"/>
</dbReference>
<organism evidence="4">
    <name type="scientific">Tanacetum cinerariifolium</name>
    <name type="common">Dalmatian daisy</name>
    <name type="synonym">Chrysanthemum cinerariifolium</name>
    <dbReference type="NCBI Taxonomy" id="118510"/>
    <lineage>
        <taxon>Eukaryota</taxon>
        <taxon>Viridiplantae</taxon>
        <taxon>Streptophyta</taxon>
        <taxon>Embryophyta</taxon>
        <taxon>Tracheophyta</taxon>
        <taxon>Spermatophyta</taxon>
        <taxon>Magnoliopsida</taxon>
        <taxon>eudicotyledons</taxon>
        <taxon>Gunneridae</taxon>
        <taxon>Pentapetalae</taxon>
        <taxon>asterids</taxon>
        <taxon>campanulids</taxon>
        <taxon>Asterales</taxon>
        <taxon>Asteraceae</taxon>
        <taxon>Asteroideae</taxon>
        <taxon>Anthemideae</taxon>
        <taxon>Anthemidinae</taxon>
        <taxon>Tanacetum</taxon>
    </lineage>
</organism>
<keyword evidence="1" id="KW-0863">Zinc-finger</keyword>
<dbReference type="PROSITE" id="PS50158">
    <property type="entry name" value="ZF_CCHC"/>
    <property type="match status" value="1"/>
</dbReference>
<evidence type="ECO:0000259" key="3">
    <source>
        <dbReference type="PROSITE" id="PS50158"/>
    </source>
</evidence>
<evidence type="ECO:0000313" key="4">
    <source>
        <dbReference type="EMBL" id="GFA17111.1"/>
    </source>
</evidence>
<dbReference type="EMBL" id="BKCJ010379988">
    <property type="protein sequence ID" value="GFA17111.1"/>
    <property type="molecule type" value="Genomic_DNA"/>
</dbReference>
<dbReference type="AlphaFoldDB" id="A0A699J7F8"/>
<comment type="caution">
    <text evidence="4">The sequence shown here is derived from an EMBL/GenBank/DDBJ whole genome shotgun (WGS) entry which is preliminary data.</text>
</comment>
<name>A0A699J7F8_TANCI</name>
<evidence type="ECO:0000256" key="1">
    <source>
        <dbReference type="PROSITE-ProRule" id="PRU00047"/>
    </source>
</evidence>
<accession>A0A699J7F8</accession>
<dbReference type="InterPro" id="IPR036875">
    <property type="entry name" value="Znf_CCHC_sf"/>
</dbReference>
<sequence>MGGYLSVQFGQEFGALSEILGLTRSDGEEIRKCYMTYLEVFISYYKIARAQEDPIRGGEDSESLESYQWNDEEKEDCKQQQSACYGKEQSQMTCYKCQDFGHYASECPKKNKNKDQGKYSPYKEPSTSRISDKEGSNGSTSDDYIIIT</sequence>
<keyword evidence="4" id="KW-0238">DNA-binding</keyword>
<keyword evidence="1" id="KW-0862">Zinc</keyword>
<keyword evidence="1" id="KW-0479">Metal-binding</keyword>
<protein>
    <submittedName>
        <fullName evidence="4">ARID DNA-binding domain-containing protein</fullName>
    </submittedName>
</protein>
<dbReference type="SUPFAM" id="SSF57756">
    <property type="entry name" value="Retrovirus zinc finger-like domains"/>
    <property type="match status" value="1"/>
</dbReference>
<evidence type="ECO:0000256" key="2">
    <source>
        <dbReference type="SAM" id="MobiDB-lite"/>
    </source>
</evidence>
<dbReference type="SMART" id="SM00343">
    <property type="entry name" value="ZnF_C2HC"/>
    <property type="match status" value="1"/>
</dbReference>
<feature type="region of interest" description="Disordered" evidence="2">
    <location>
        <begin position="105"/>
        <end position="148"/>
    </location>
</feature>